<organism evidence="5 6">
    <name type="scientific">Geomesophilobacter sediminis</name>
    <dbReference type="NCBI Taxonomy" id="2798584"/>
    <lineage>
        <taxon>Bacteria</taxon>
        <taxon>Pseudomonadati</taxon>
        <taxon>Thermodesulfobacteriota</taxon>
        <taxon>Desulfuromonadia</taxon>
        <taxon>Geobacterales</taxon>
        <taxon>Geobacteraceae</taxon>
        <taxon>Geomesophilobacter</taxon>
    </lineage>
</organism>
<keyword evidence="1" id="KW-0443">Lipid metabolism</keyword>
<feature type="region of interest" description="Disordered" evidence="2">
    <location>
        <begin position="30"/>
        <end position="57"/>
    </location>
</feature>
<comment type="caution">
    <text evidence="5">The sequence shown here is derived from an EMBL/GenBank/DDBJ whole genome shotgun (WGS) entry which is preliminary data.</text>
</comment>
<dbReference type="Proteomes" id="UP000636888">
    <property type="component" value="Unassembled WGS sequence"/>
</dbReference>
<dbReference type="Pfam" id="PF01734">
    <property type="entry name" value="Patatin"/>
    <property type="match status" value="1"/>
</dbReference>
<dbReference type="Gene3D" id="3.40.1090.10">
    <property type="entry name" value="Cytosolic phospholipase A2 catalytic domain"/>
    <property type="match status" value="2"/>
</dbReference>
<dbReference type="PANTHER" id="PTHR10728:SF40">
    <property type="entry name" value="PATATIN FAMILY PROTEIN"/>
    <property type="match status" value="1"/>
</dbReference>
<evidence type="ECO:0000259" key="4">
    <source>
        <dbReference type="Pfam" id="PF01734"/>
    </source>
</evidence>
<feature type="transmembrane region" description="Helical" evidence="3">
    <location>
        <begin position="462"/>
        <end position="482"/>
    </location>
</feature>
<evidence type="ECO:0000256" key="1">
    <source>
        <dbReference type="ARBA" id="ARBA00023098"/>
    </source>
</evidence>
<feature type="transmembrane region" description="Helical" evidence="3">
    <location>
        <begin position="426"/>
        <end position="450"/>
    </location>
</feature>
<dbReference type="AlphaFoldDB" id="A0A8J7M303"/>
<reference evidence="5" key="1">
    <citation type="submission" date="2020-12" db="EMBL/GenBank/DDBJ databases">
        <title>Geomonas sp. Red875, isolated from river sediment.</title>
        <authorList>
            <person name="Xu Z."/>
            <person name="Zhang Z."/>
            <person name="Masuda Y."/>
            <person name="Itoh H."/>
            <person name="Senoo K."/>
        </authorList>
    </citation>
    <scope>NUCLEOTIDE SEQUENCE</scope>
    <source>
        <strain evidence="5">Red875</strain>
    </source>
</reference>
<protein>
    <submittedName>
        <fullName evidence="5">Patatin-like phospholipase family protein</fullName>
    </submittedName>
</protein>
<feature type="transmembrane region" description="Helical" evidence="3">
    <location>
        <begin position="390"/>
        <end position="414"/>
    </location>
</feature>
<evidence type="ECO:0000313" key="6">
    <source>
        <dbReference type="Proteomes" id="UP000636888"/>
    </source>
</evidence>
<gene>
    <name evidence="5" type="ORF">JFN93_23540</name>
</gene>
<dbReference type="PANTHER" id="PTHR10728">
    <property type="entry name" value="CYTOSOLIC PHOSPHOLIPASE A2"/>
    <property type="match status" value="1"/>
</dbReference>
<keyword evidence="3" id="KW-0812">Transmembrane</keyword>
<dbReference type="GO" id="GO:0005829">
    <property type="term" value="C:cytosol"/>
    <property type="evidence" value="ECO:0007669"/>
    <property type="project" value="TreeGrafter"/>
</dbReference>
<accession>A0A8J7M303</accession>
<sequence>MTSGGAGESRAYLDLDQMLRQEIEAIKAAKDGLEPPLATAADDDAAETADQDAGTQAWKEERESRFRAVVEELHREEFTSLCFSGGGIRSATFNLGVLQQLARCGMLPEIDYVSTVSGGGYIGSWLSSWIHREVCGEKERLGGVLTPTQEKRAVLAGKEAVFAALAQQEPALRCKEPYQVRFLRDYSNYLTPRVGILSIDTWAIVGIYVRNLLLNWLVLLPLFFALLLLPRWLTALLMTENAFPGSAPVFLGFGALFGVIAIAYAAVDLPSVGNQRYAKGRFALFFLLPVVLMAGGLSAYFAETYGMLPDRFPSLKGFICFATEVHVAGWLTGLLWLQMRTGGQESIAARRLCWFGVCAAVTGVVAGLLGWLAVTQLATPLLYGTANPELLYLILCVPVILLVFLLTGALLVAALSRFTGEPDREWWGRAGGMVLLAALFWSIALTVVFYGPWLLVANAFPFWNWAWTAVGGASGIAAALMGKAASTPALRPGATMSNLRTRLPALLAGTFIVFVAIALSLLATQWLPVLPQWPAGAPFHLRPLDPFAYHGFVLLHAPLGTVAVLTAVSFALSMAMAAWVNINTFSLHAMYRNRLVRCYLGASRPEKKRDPNPFTGLDPFDDVYLKDLPRRPLQVVNAAWNLVKGRRLAWQQRKATSFVFTPLAAGGNVELPLKLDDRPVPKQPGGFRPADLFGGGKTAPLDPIKLGTAMAISGAAASPNMGYHSSPLVTFIMAFFDVRLGWWVGNPGKGMRTSWRKESPKLALWHLLKETFGLTTDDSPFIYLSDGGHFENLGLYEMVRRRCRYLIVCDAGCDCEATFEDLGNAVRKVRSDFGIEIDIDFSAIRAKKAHFAVGTVKYRDCDACEDAADGLLLYVKPVLTGDEPVDDFNYWKTHPGFPHETTADQWFDEAQFESYRRLGMHSLEKLAEHRITSVDSFFAKAQRLHRAAVKKALQEGQETEGG</sequence>
<dbReference type="SUPFAM" id="SSF52151">
    <property type="entry name" value="FabD/lysophospholipase-like"/>
    <property type="match status" value="1"/>
</dbReference>
<feature type="transmembrane region" description="Helical" evidence="3">
    <location>
        <begin position="352"/>
        <end position="378"/>
    </location>
</feature>
<name>A0A8J7M303_9BACT</name>
<feature type="transmembrane region" description="Helical" evidence="3">
    <location>
        <begin position="282"/>
        <end position="302"/>
    </location>
</feature>
<feature type="transmembrane region" description="Helical" evidence="3">
    <location>
        <begin position="503"/>
        <end position="527"/>
    </location>
</feature>
<keyword evidence="3" id="KW-0472">Membrane</keyword>
<evidence type="ECO:0000256" key="3">
    <source>
        <dbReference type="SAM" id="Phobius"/>
    </source>
</evidence>
<dbReference type="InterPro" id="IPR016035">
    <property type="entry name" value="Acyl_Trfase/lysoPLipase"/>
</dbReference>
<dbReference type="GO" id="GO:0004623">
    <property type="term" value="F:phospholipase A2 activity"/>
    <property type="evidence" value="ECO:0007669"/>
    <property type="project" value="TreeGrafter"/>
</dbReference>
<feature type="compositionally biased region" description="Acidic residues" evidence="2">
    <location>
        <begin position="41"/>
        <end position="50"/>
    </location>
</feature>
<feature type="transmembrane region" description="Helical" evidence="3">
    <location>
        <begin position="547"/>
        <end position="580"/>
    </location>
</feature>
<feature type="transmembrane region" description="Helical" evidence="3">
    <location>
        <begin position="212"/>
        <end position="229"/>
    </location>
</feature>
<feature type="transmembrane region" description="Helical" evidence="3">
    <location>
        <begin position="249"/>
        <end position="270"/>
    </location>
</feature>
<feature type="domain" description="PNPLA" evidence="4">
    <location>
        <begin position="81"/>
        <end position="129"/>
    </location>
</feature>
<proteinExistence type="predicted"/>
<feature type="transmembrane region" description="Helical" evidence="3">
    <location>
        <begin position="314"/>
        <end position="337"/>
    </location>
</feature>
<dbReference type="RefSeq" id="WP_199386834.1">
    <property type="nucleotide sequence ID" value="NZ_JAEMHM010000028.1"/>
</dbReference>
<evidence type="ECO:0000313" key="5">
    <source>
        <dbReference type="EMBL" id="MBJ6727692.1"/>
    </source>
</evidence>
<evidence type="ECO:0000256" key="2">
    <source>
        <dbReference type="SAM" id="MobiDB-lite"/>
    </source>
</evidence>
<dbReference type="EMBL" id="JAEMHM010000028">
    <property type="protein sequence ID" value="MBJ6727692.1"/>
    <property type="molecule type" value="Genomic_DNA"/>
</dbReference>
<keyword evidence="3" id="KW-1133">Transmembrane helix</keyword>
<dbReference type="InterPro" id="IPR002641">
    <property type="entry name" value="PNPLA_dom"/>
</dbReference>
<keyword evidence="6" id="KW-1185">Reference proteome</keyword>
<dbReference type="GO" id="GO:0046475">
    <property type="term" value="P:glycerophospholipid catabolic process"/>
    <property type="evidence" value="ECO:0007669"/>
    <property type="project" value="TreeGrafter"/>
</dbReference>